<dbReference type="OrthoDB" id="3240412at2"/>
<dbReference type="InterPro" id="IPR058245">
    <property type="entry name" value="NreC/VraR/RcsB-like_REC"/>
</dbReference>
<dbReference type="EMBL" id="WHZX01000009">
    <property type="protein sequence ID" value="NEG72460.1"/>
    <property type="molecule type" value="Genomic_DNA"/>
</dbReference>
<organism evidence="6 9">
    <name type="scientific">Bifidobacterium ramosum</name>
    <dbReference type="NCBI Taxonomy" id="1798158"/>
    <lineage>
        <taxon>Bacteria</taxon>
        <taxon>Bacillati</taxon>
        <taxon>Actinomycetota</taxon>
        <taxon>Actinomycetes</taxon>
        <taxon>Bifidobacteriales</taxon>
        <taxon>Bifidobacteriaceae</taxon>
        <taxon>Bifidobacterium</taxon>
    </lineage>
</organism>
<dbReference type="SMART" id="SM00448">
    <property type="entry name" value="REC"/>
    <property type="match status" value="1"/>
</dbReference>
<feature type="modified residue" description="4-aspartylphosphate" evidence="3">
    <location>
        <position position="63"/>
    </location>
</feature>
<gene>
    <name evidence="6" type="ORF">DSM100688_1984</name>
    <name evidence="7" type="ORF">GFD24_09660</name>
</gene>
<keyword evidence="2 6" id="KW-0238">DNA-binding</keyword>
<dbReference type="InterPro" id="IPR001789">
    <property type="entry name" value="Sig_transdc_resp-reg_receiver"/>
</dbReference>
<reference evidence="7 8" key="1">
    <citation type="submission" date="2019-10" db="EMBL/GenBank/DDBJ databases">
        <title>Bifidobacterium from non-human primates.</title>
        <authorList>
            <person name="Modesto M."/>
        </authorList>
    </citation>
    <scope>NUCLEOTIDE SEQUENCE [LARGE SCALE GENOMIC DNA]</scope>
    <source>
        <strain evidence="7 8">TREM</strain>
    </source>
</reference>
<dbReference type="Gene3D" id="3.40.50.2300">
    <property type="match status" value="1"/>
</dbReference>
<dbReference type="Proteomes" id="UP000469943">
    <property type="component" value="Unassembled WGS sequence"/>
</dbReference>
<dbReference type="GO" id="GO:0000160">
    <property type="term" value="P:phosphorelay signal transduction system"/>
    <property type="evidence" value="ECO:0007669"/>
    <property type="project" value="InterPro"/>
</dbReference>
<dbReference type="CDD" id="cd17535">
    <property type="entry name" value="REC_NarL-like"/>
    <property type="match status" value="1"/>
</dbReference>
<evidence type="ECO:0000313" key="6">
    <source>
        <dbReference type="EMBL" id="KAB8287033.1"/>
    </source>
</evidence>
<dbReference type="AlphaFoldDB" id="A0A6L4X0M2"/>
<evidence type="ECO:0000256" key="2">
    <source>
        <dbReference type="ARBA" id="ARBA00023125"/>
    </source>
</evidence>
<dbReference type="CDD" id="cd06170">
    <property type="entry name" value="LuxR_C_like"/>
    <property type="match status" value="1"/>
</dbReference>
<reference evidence="6 9" key="2">
    <citation type="submission" date="2019-10" db="EMBL/GenBank/DDBJ databases">
        <title>Characterization of the phylogenetic diversity of two novel species belonging to the genus Bifidobacterium: Bifidobacterium cebidarum sp. nov. and Bifidobacterium leontopitheci sp. nov.</title>
        <authorList>
            <person name="Lugli G.A."/>
            <person name="Duranti S."/>
            <person name="Milani C."/>
            <person name="Turroni F."/>
            <person name="Ventura M."/>
        </authorList>
    </citation>
    <scope>NUCLEOTIDE SEQUENCE [LARGE SCALE GENOMIC DNA]</scope>
    <source>
        <strain evidence="6 9">DSM 100688</strain>
    </source>
</reference>
<feature type="domain" description="Response regulatory" evidence="5">
    <location>
        <begin position="9"/>
        <end position="128"/>
    </location>
</feature>
<dbReference type="Pfam" id="PF00072">
    <property type="entry name" value="Response_reg"/>
    <property type="match status" value="1"/>
</dbReference>
<keyword evidence="9" id="KW-1185">Reference proteome</keyword>
<dbReference type="PANTHER" id="PTHR43214:SF43">
    <property type="entry name" value="TWO-COMPONENT RESPONSE REGULATOR"/>
    <property type="match status" value="1"/>
</dbReference>
<keyword evidence="1 3" id="KW-0597">Phosphoprotein</keyword>
<dbReference type="PROSITE" id="PS00622">
    <property type="entry name" value="HTH_LUXR_1"/>
    <property type="match status" value="1"/>
</dbReference>
<dbReference type="PANTHER" id="PTHR43214">
    <property type="entry name" value="TWO-COMPONENT RESPONSE REGULATOR"/>
    <property type="match status" value="1"/>
</dbReference>
<dbReference type="Gene3D" id="1.10.10.10">
    <property type="entry name" value="Winged helix-like DNA-binding domain superfamily/Winged helix DNA-binding domain"/>
    <property type="match status" value="1"/>
</dbReference>
<dbReference type="RefSeq" id="WP_152358988.1">
    <property type="nucleotide sequence ID" value="NZ_WBSM01000012.1"/>
</dbReference>
<evidence type="ECO:0000313" key="9">
    <source>
        <dbReference type="Proteomes" id="UP000482084"/>
    </source>
</evidence>
<dbReference type="PROSITE" id="PS50043">
    <property type="entry name" value="HTH_LUXR_2"/>
    <property type="match status" value="1"/>
</dbReference>
<feature type="domain" description="HTH luxR-type" evidence="4">
    <location>
        <begin position="158"/>
        <end position="223"/>
    </location>
</feature>
<dbReference type="InterPro" id="IPR011006">
    <property type="entry name" value="CheY-like_superfamily"/>
</dbReference>
<dbReference type="Pfam" id="PF00196">
    <property type="entry name" value="GerE"/>
    <property type="match status" value="1"/>
</dbReference>
<evidence type="ECO:0000313" key="8">
    <source>
        <dbReference type="Proteomes" id="UP000469943"/>
    </source>
</evidence>
<evidence type="ECO:0000313" key="7">
    <source>
        <dbReference type="EMBL" id="NEG72460.1"/>
    </source>
</evidence>
<protein>
    <submittedName>
        <fullName evidence="6 7">Response regulator</fullName>
    </submittedName>
</protein>
<evidence type="ECO:0000256" key="1">
    <source>
        <dbReference type="ARBA" id="ARBA00022553"/>
    </source>
</evidence>
<sequence length="226" mass="24669">MEARACCGSLAIVDNDKTVLWALGNALKMILPDCPVLWTAESGGTAIARTRVEGTCPDLLLLDMSLEGASGPAVCREIRRQGERPAILAMTSFPLSDYAQQVADAGAQGIIAKQGEFGELKRAIRRILDDRFGSYSDNSLGVVFQSARDACIRVRSHKTQGIESLTMRENDVIRLCVQGYSSEQIASRLGIAKATVDTLFRNACRRAGVANRVELAIQWYRFNGSR</sequence>
<evidence type="ECO:0000259" key="5">
    <source>
        <dbReference type="PROSITE" id="PS50110"/>
    </source>
</evidence>
<proteinExistence type="predicted"/>
<name>A0A6L4X0M2_9BIFI</name>
<comment type="caution">
    <text evidence="6">The sequence shown here is derived from an EMBL/GenBank/DDBJ whole genome shotgun (WGS) entry which is preliminary data.</text>
</comment>
<accession>A0A6L4X0M2</accession>
<dbReference type="EMBL" id="WBSM01000012">
    <property type="protein sequence ID" value="KAB8287033.1"/>
    <property type="molecule type" value="Genomic_DNA"/>
</dbReference>
<dbReference type="Proteomes" id="UP000482084">
    <property type="component" value="Unassembled WGS sequence"/>
</dbReference>
<dbReference type="InterPro" id="IPR039420">
    <property type="entry name" value="WalR-like"/>
</dbReference>
<dbReference type="PRINTS" id="PR00038">
    <property type="entry name" value="HTHLUXR"/>
</dbReference>
<dbReference type="GO" id="GO:0003677">
    <property type="term" value="F:DNA binding"/>
    <property type="evidence" value="ECO:0007669"/>
    <property type="project" value="UniProtKB-KW"/>
</dbReference>
<evidence type="ECO:0000259" key="4">
    <source>
        <dbReference type="PROSITE" id="PS50043"/>
    </source>
</evidence>
<dbReference type="InterPro" id="IPR036388">
    <property type="entry name" value="WH-like_DNA-bd_sf"/>
</dbReference>
<dbReference type="InterPro" id="IPR000792">
    <property type="entry name" value="Tscrpt_reg_LuxR_C"/>
</dbReference>
<evidence type="ECO:0000256" key="3">
    <source>
        <dbReference type="PROSITE-ProRule" id="PRU00169"/>
    </source>
</evidence>
<dbReference type="SUPFAM" id="SSF52172">
    <property type="entry name" value="CheY-like"/>
    <property type="match status" value="1"/>
</dbReference>
<dbReference type="SMART" id="SM00421">
    <property type="entry name" value="HTH_LUXR"/>
    <property type="match status" value="1"/>
</dbReference>
<dbReference type="GO" id="GO:0006355">
    <property type="term" value="P:regulation of DNA-templated transcription"/>
    <property type="evidence" value="ECO:0007669"/>
    <property type="project" value="InterPro"/>
</dbReference>
<dbReference type="PROSITE" id="PS50110">
    <property type="entry name" value="RESPONSE_REGULATORY"/>
    <property type="match status" value="1"/>
</dbReference>